<dbReference type="Gene3D" id="1.10.287.1260">
    <property type="match status" value="2"/>
</dbReference>
<dbReference type="InterPro" id="IPR045275">
    <property type="entry name" value="MscS_archaea/bacteria_type"/>
</dbReference>
<dbReference type="EMBL" id="JBHUHR010000046">
    <property type="protein sequence ID" value="MFD2037282.1"/>
    <property type="molecule type" value="Genomic_DNA"/>
</dbReference>
<evidence type="ECO:0000259" key="2">
    <source>
        <dbReference type="Pfam" id="PF00924"/>
    </source>
</evidence>
<feature type="domain" description="Mechanosensitive ion channel MscS" evidence="2">
    <location>
        <begin position="223"/>
        <end position="269"/>
    </location>
</feature>
<dbReference type="PANTHER" id="PTHR30221">
    <property type="entry name" value="SMALL-CONDUCTANCE MECHANOSENSITIVE CHANNEL"/>
    <property type="match status" value="1"/>
</dbReference>
<gene>
    <name evidence="3" type="ORF">ACFSKL_20965</name>
</gene>
<dbReference type="Pfam" id="PF05552">
    <property type="entry name" value="MS_channel_1st_1"/>
    <property type="match status" value="2"/>
</dbReference>
<dbReference type="InterPro" id="IPR008910">
    <property type="entry name" value="MSC_TM_helix"/>
</dbReference>
<feature type="transmembrane region" description="Helical" evidence="1">
    <location>
        <begin position="192"/>
        <end position="214"/>
    </location>
</feature>
<keyword evidence="4" id="KW-1185">Reference proteome</keyword>
<dbReference type="Pfam" id="PF00924">
    <property type="entry name" value="MS_channel_2nd"/>
    <property type="match status" value="1"/>
</dbReference>
<reference evidence="4" key="1">
    <citation type="journal article" date="2019" name="Int. J. Syst. Evol. Microbiol.">
        <title>The Global Catalogue of Microorganisms (GCM) 10K type strain sequencing project: providing services to taxonomists for standard genome sequencing and annotation.</title>
        <authorList>
            <consortium name="The Broad Institute Genomics Platform"/>
            <consortium name="The Broad Institute Genome Sequencing Center for Infectious Disease"/>
            <person name="Wu L."/>
            <person name="Ma J."/>
        </authorList>
    </citation>
    <scope>NUCLEOTIDE SEQUENCE [LARGE SCALE GENOMIC DNA]</scope>
    <source>
        <strain evidence="4">CGMCC 1.15180</strain>
    </source>
</reference>
<sequence>METITNWAEVTMNAFLKMGEQLSSNLLSLLGAVIILLLGWLITKVIAFLLKKILKTSRIDDLSDKVKDAKLFGEAGLDFELSSVIVAFVRWILYLVFLIVAADILGWTIISNEISSLVAYLPKLFSAITLFVVGLYIANFIKRALKGFLDALSIVGSSLISSFVFFVILIIFSVTALNQANIDTSAITNNLVIILAGLVLIFVISLGVGSIDIVQKILYTYYVRRSVNVGDTVIYKGLKGEVESIGNLVISIRNEEGLLSIPVKDFINETTLKQ</sequence>
<comment type="caution">
    <text evidence="3">The sequence shown here is derived from an EMBL/GenBank/DDBJ whole genome shotgun (WGS) entry which is preliminary data.</text>
</comment>
<feature type="transmembrane region" description="Helical" evidence="1">
    <location>
        <begin position="26"/>
        <end position="50"/>
    </location>
</feature>
<dbReference type="Proteomes" id="UP001597361">
    <property type="component" value="Unassembled WGS sequence"/>
</dbReference>
<proteinExistence type="predicted"/>
<dbReference type="InterPro" id="IPR006685">
    <property type="entry name" value="MscS_channel_2nd"/>
</dbReference>
<keyword evidence="1" id="KW-0812">Transmembrane</keyword>
<evidence type="ECO:0000313" key="3">
    <source>
        <dbReference type="EMBL" id="MFD2037282.1"/>
    </source>
</evidence>
<dbReference type="PANTHER" id="PTHR30221:SF1">
    <property type="entry name" value="SMALL-CONDUCTANCE MECHANOSENSITIVE CHANNEL"/>
    <property type="match status" value="1"/>
</dbReference>
<feature type="transmembrane region" description="Helical" evidence="1">
    <location>
        <begin position="148"/>
        <end position="172"/>
    </location>
</feature>
<feature type="transmembrane region" description="Helical" evidence="1">
    <location>
        <begin position="122"/>
        <end position="141"/>
    </location>
</feature>
<name>A0ABW4VSL6_9BACT</name>
<organism evidence="3 4">
    <name type="scientific">Belliella marina</name>
    <dbReference type="NCBI Taxonomy" id="1644146"/>
    <lineage>
        <taxon>Bacteria</taxon>
        <taxon>Pseudomonadati</taxon>
        <taxon>Bacteroidota</taxon>
        <taxon>Cytophagia</taxon>
        <taxon>Cytophagales</taxon>
        <taxon>Cyclobacteriaceae</taxon>
        <taxon>Belliella</taxon>
    </lineage>
</organism>
<evidence type="ECO:0000313" key="4">
    <source>
        <dbReference type="Proteomes" id="UP001597361"/>
    </source>
</evidence>
<keyword evidence="1" id="KW-1133">Transmembrane helix</keyword>
<dbReference type="RefSeq" id="WP_376889026.1">
    <property type="nucleotide sequence ID" value="NZ_JBHUHR010000046.1"/>
</dbReference>
<feature type="transmembrane region" description="Helical" evidence="1">
    <location>
        <begin position="91"/>
        <end position="110"/>
    </location>
</feature>
<accession>A0ABW4VSL6</accession>
<protein>
    <submittedName>
        <fullName evidence="3">Mechanosensitive ion channel domain-containing protein</fullName>
    </submittedName>
</protein>
<evidence type="ECO:0000256" key="1">
    <source>
        <dbReference type="SAM" id="Phobius"/>
    </source>
</evidence>
<keyword evidence="1" id="KW-0472">Membrane</keyword>